<feature type="region of interest" description="Disordered" evidence="1">
    <location>
        <begin position="1"/>
        <end position="24"/>
    </location>
</feature>
<sequence length="1089" mass="126255">MSRNQPKPHAGKKSISSHPSRTNANPAEICNFMLDKYHKSQNDINEEDHKLLLYNMKIAIESNIYTDINEDILEHFIKSTFESRTSFNLDEIEIFLTLLSIDKLTKLRDIEFLKILISEFNKFCLKNIFTENNDIQSFNIINIMPSLYNILTNWPDLDESILKPLSSTIIRLFYCNQSSVVLQRSTATIICLIFHKNLGINQDIIQEIIFEGKKTINEKKTITIIADQNEKVQVSLMSYFLIEIIQISENPDDSYGQSDTICKNVISKLIENFNPQNKIFEKFSKDVSLLLYHPNFPVCELIARNLLIGSMTMIEMKEVYIQTCLNVISELIKAVSKGNKLQKEEVFISFPMSLIDKSDETVLSLYKNSEFPSNTKERDIAIYILLSFCHKTESNSFLYNKSSVDYLMSYLSNKTEKNELKKIYDDATRNDDYSFPFDYSLIMSVSLFKENEMNLSLKKLIDFISKFNTQMTIKNRLTIIKTIADLTSIDRTFLGNPNVIKRIEASISDISPSVREKTIEILSNLLTNDEMNEKYFDCIILSLKDKSPSVISTALSVLMKQKNIENQNCQIIKNVTVLLDSQSSIVRKRSKDLIKKLFETNPILTFSNILIQNLMNENIQKIVNKMNLTELIVEKTIDTFQENVTLEGVKTVDFISTHYEEFAVKYKYCDILMKLHNEIEIEDDRILSLLSESISNLLCYNLIVDQKLAKETLKKSIFNLQKSVSVDVIFSESKLSCFLEENILKKSDITKNIVNKLLQFLDNKNVSKRSILIIGGLGKFTKENDLKSQIFQKLKVLYENSDDKKFRSIVLKSLLSISTSSDKLLLDISKIMENALFLSEEEIVESIEYFGYILEHDNDENSFVSIIPRLYPQILKIGITENTMIRTKTFNLISKCLERGILLSFQVSSFLVSLIFFEENHFEVLNLISKMNEKDQKFVVSSILSSIDSTIDLYKGKFSVFDIFHVLSQKNKNFFFEDLSDFFYESINLQKEQKIVSFVVNQLTKTFFAKEESEKILQITKNSSLSSQIFQILRESKKQNVDYNSIYICCQILYLKYYFEGKIIDEPPTFDEEKIDILKKYISMLMKQK</sequence>
<name>A2EKU3_TRIV3</name>
<keyword evidence="3" id="KW-1185">Reference proteome</keyword>
<dbReference type="InterPro" id="IPR011989">
    <property type="entry name" value="ARM-like"/>
</dbReference>
<gene>
    <name evidence="2" type="ORF">TVAG_310270</name>
</gene>
<dbReference type="InParanoid" id="A2EKU3"/>
<evidence type="ECO:0008006" key="4">
    <source>
        <dbReference type="Google" id="ProtNLM"/>
    </source>
</evidence>
<protein>
    <recommendedName>
        <fullName evidence="4">Condensin complex subunit 1 C-terminal domain-containing protein</fullName>
    </recommendedName>
</protein>
<dbReference type="KEGG" id="tva:4764621"/>
<dbReference type="VEuPathDB" id="TrichDB:TVAGG3_0865170"/>
<feature type="compositionally biased region" description="Polar residues" evidence="1">
    <location>
        <begin position="14"/>
        <end position="24"/>
    </location>
</feature>
<reference evidence="2" key="2">
    <citation type="journal article" date="2007" name="Science">
        <title>Draft genome sequence of the sexually transmitted pathogen Trichomonas vaginalis.</title>
        <authorList>
            <person name="Carlton J.M."/>
            <person name="Hirt R.P."/>
            <person name="Silva J.C."/>
            <person name="Delcher A.L."/>
            <person name="Schatz M."/>
            <person name="Zhao Q."/>
            <person name="Wortman J.R."/>
            <person name="Bidwell S.L."/>
            <person name="Alsmark U.C.M."/>
            <person name="Besteiro S."/>
            <person name="Sicheritz-Ponten T."/>
            <person name="Noel C.J."/>
            <person name="Dacks J.B."/>
            <person name="Foster P.G."/>
            <person name="Simillion C."/>
            <person name="Van de Peer Y."/>
            <person name="Miranda-Saavedra D."/>
            <person name="Barton G.J."/>
            <person name="Westrop G.D."/>
            <person name="Mueller S."/>
            <person name="Dessi D."/>
            <person name="Fiori P.L."/>
            <person name="Ren Q."/>
            <person name="Paulsen I."/>
            <person name="Zhang H."/>
            <person name="Bastida-Corcuera F.D."/>
            <person name="Simoes-Barbosa A."/>
            <person name="Brown M.T."/>
            <person name="Hayes R.D."/>
            <person name="Mukherjee M."/>
            <person name="Okumura C.Y."/>
            <person name="Schneider R."/>
            <person name="Smith A.J."/>
            <person name="Vanacova S."/>
            <person name="Villalvazo M."/>
            <person name="Haas B.J."/>
            <person name="Pertea M."/>
            <person name="Feldblyum T.V."/>
            <person name="Utterback T.R."/>
            <person name="Shu C.L."/>
            <person name="Osoegawa K."/>
            <person name="de Jong P.J."/>
            <person name="Hrdy I."/>
            <person name="Horvathova L."/>
            <person name="Zubacova Z."/>
            <person name="Dolezal P."/>
            <person name="Malik S.B."/>
            <person name="Logsdon J.M. Jr."/>
            <person name="Henze K."/>
            <person name="Gupta A."/>
            <person name="Wang C.C."/>
            <person name="Dunne R.L."/>
            <person name="Upcroft J.A."/>
            <person name="Upcroft P."/>
            <person name="White O."/>
            <person name="Salzberg S.L."/>
            <person name="Tang P."/>
            <person name="Chiu C.-H."/>
            <person name="Lee Y.-S."/>
            <person name="Embley T.M."/>
            <person name="Coombs G.H."/>
            <person name="Mottram J.C."/>
            <person name="Tachezy J."/>
            <person name="Fraser-Liggett C.M."/>
            <person name="Johnson P.J."/>
        </authorList>
    </citation>
    <scope>NUCLEOTIDE SEQUENCE [LARGE SCALE GENOMIC DNA]</scope>
    <source>
        <strain evidence="2">G3</strain>
    </source>
</reference>
<dbReference type="InterPro" id="IPR026003">
    <property type="entry name" value="Cohesin_HEAT"/>
</dbReference>
<dbReference type="AlphaFoldDB" id="A2EKU3"/>
<dbReference type="VEuPathDB" id="TrichDB:TVAG_310270"/>
<dbReference type="InterPro" id="IPR016024">
    <property type="entry name" value="ARM-type_fold"/>
</dbReference>
<dbReference type="Proteomes" id="UP000001542">
    <property type="component" value="Unassembled WGS sequence"/>
</dbReference>
<proteinExistence type="predicted"/>
<dbReference type="RefSeq" id="XP_001318963.1">
    <property type="nucleotide sequence ID" value="XM_001318928.1"/>
</dbReference>
<organism evidence="2 3">
    <name type="scientific">Trichomonas vaginalis (strain ATCC PRA-98 / G3)</name>
    <dbReference type="NCBI Taxonomy" id="412133"/>
    <lineage>
        <taxon>Eukaryota</taxon>
        <taxon>Metamonada</taxon>
        <taxon>Parabasalia</taxon>
        <taxon>Trichomonadida</taxon>
        <taxon>Trichomonadidae</taxon>
        <taxon>Trichomonas</taxon>
    </lineage>
</organism>
<dbReference type="Gene3D" id="1.25.10.10">
    <property type="entry name" value="Leucine-rich Repeat Variant"/>
    <property type="match status" value="1"/>
</dbReference>
<dbReference type="Pfam" id="PF12765">
    <property type="entry name" value="Cohesin_HEAT"/>
    <property type="match status" value="1"/>
</dbReference>
<dbReference type="SUPFAM" id="SSF48371">
    <property type="entry name" value="ARM repeat"/>
    <property type="match status" value="1"/>
</dbReference>
<evidence type="ECO:0000313" key="3">
    <source>
        <dbReference type="Proteomes" id="UP000001542"/>
    </source>
</evidence>
<accession>A2EKU3</accession>
<evidence type="ECO:0000256" key="1">
    <source>
        <dbReference type="SAM" id="MobiDB-lite"/>
    </source>
</evidence>
<evidence type="ECO:0000313" key="2">
    <source>
        <dbReference type="EMBL" id="EAY06740.1"/>
    </source>
</evidence>
<dbReference type="EMBL" id="DS113416">
    <property type="protein sequence ID" value="EAY06740.1"/>
    <property type="molecule type" value="Genomic_DNA"/>
</dbReference>
<reference evidence="2" key="1">
    <citation type="submission" date="2006-10" db="EMBL/GenBank/DDBJ databases">
        <authorList>
            <person name="Amadeo P."/>
            <person name="Zhao Q."/>
            <person name="Wortman J."/>
            <person name="Fraser-Liggett C."/>
            <person name="Carlton J."/>
        </authorList>
    </citation>
    <scope>NUCLEOTIDE SEQUENCE</scope>
    <source>
        <strain evidence="2">G3</strain>
    </source>
</reference>